<gene>
    <name evidence="2" type="ORF">SNR37_003715</name>
</gene>
<dbReference type="PANTHER" id="PTHR46211:SF1">
    <property type="entry name" value="GLYCEROPHOSPHODIESTER PHOSPHODIESTERASE, CYTOPLASMIC"/>
    <property type="match status" value="1"/>
</dbReference>
<sequence length="235" mass="26357">MAIIVGHRGAAGSAPENTLAGLDRAVELGLEWVEFDTFLASDHQAIVFHDEDLARCTHGSGKVAEHSLEQLQTIDAGVKFAPEFIGQQIPSLRQYLLHAKKLGLKLNLELKYHQQPRQQLAEAVLAEIQHCNFPLSDLLVSSFDHQILLFLHKHASQIDLAQLYEAPPENWQQQLSDINAVACHCNYKELSVAQAKQIKLAGYRLSTYTVNEPTEITALLPWLDMVISDFPERFL</sequence>
<name>A0ABU7G4F2_9ALTE</name>
<dbReference type="SUPFAM" id="SSF51695">
    <property type="entry name" value="PLC-like phosphodiesterases"/>
    <property type="match status" value="1"/>
</dbReference>
<proteinExistence type="predicted"/>
<dbReference type="PANTHER" id="PTHR46211">
    <property type="entry name" value="GLYCEROPHOSPHORYL DIESTER PHOSPHODIESTERASE"/>
    <property type="match status" value="1"/>
</dbReference>
<evidence type="ECO:0000313" key="3">
    <source>
        <dbReference type="Proteomes" id="UP001310248"/>
    </source>
</evidence>
<dbReference type="InterPro" id="IPR017946">
    <property type="entry name" value="PLC-like_Pdiesterase_TIM-brl"/>
</dbReference>
<dbReference type="PROSITE" id="PS51704">
    <property type="entry name" value="GP_PDE"/>
    <property type="match status" value="1"/>
</dbReference>
<dbReference type="EMBL" id="JAYDYW010000007">
    <property type="protein sequence ID" value="MEE1674278.1"/>
    <property type="molecule type" value="Genomic_DNA"/>
</dbReference>
<protein>
    <submittedName>
        <fullName evidence="2">Glycerophosphodiester phosphodiesterase family protein</fullName>
    </submittedName>
</protein>
<evidence type="ECO:0000259" key="1">
    <source>
        <dbReference type="PROSITE" id="PS51704"/>
    </source>
</evidence>
<organism evidence="2 3">
    <name type="scientific">Agarivorans aestuarii</name>
    <dbReference type="NCBI Taxonomy" id="1563703"/>
    <lineage>
        <taxon>Bacteria</taxon>
        <taxon>Pseudomonadati</taxon>
        <taxon>Pseudomonadota</taxon>
        <taxon>Gammaproteobacteria</taxon>
        <taxon>Alteromonadales</taxon>
        <taxon>Alteromonadaceae</taxon>
        <taxon>Agarivorans</taxon>
    </lineage>
</organism>
<comment type="caution">
    <text evidence="2">The sequence shown here is derived from an EMBL/GenBank/DDBJ whole genome shotgun (WGS) entry which is preliminary data.</text>
</comment>
<reference evidence="2 3" key="2">
    <citation type="submission" date="2023-12" db="EMBL/GenBank/DDBJ databases">
        <authorList>
            <consortium name="Cladostephus spongiosus"/>
            <person name="Lorente B."/>
            <person name="Cabral C."/>
            <person name="Frias J."/>
            <person name="Faria J."/>
            <person name="Toubarro D."/>
        </authorList>
    </citation>
    <scope>NUCLEOTIDE SEQUENCE [LARGE SCALE GENOMIC DNA]</scope>
    <source>
        <strain evidence="2 3">ZMCS4</strain>
    </source>
</reference>
<accession>A0ABU7G4F2</accession>
<reference evidence="3" key="1">
    <citation type="submission" date="2023-07" db="EMBL/GenBank/DDBJ databases">
        <title>Draft genome sequence of Agarivorans aestuarii strain ZMCS4, a CAZymes producing bacteria isolated from the marine brown algae Clodostephus spongiosus.</title>
        <authorList>
            <person name="Lorente B."/>
            <person name="Cabral C."/>
            <person name="Frias J."/>
            <person name="Faria J."/>
            <person name="Toubarro D."/>
        </authorList>
    </citation>
    <scope>NUCLEOTIDE SEQUENCE [LARGE SCALE GENOMIC DNA]</scope>
    <source>
        <strain evidence="3">ZMCS4</strain>
    </source>
</reference>
<keyword evidence="3" id="KW-1185">Reference proteome</keyword>
<dbReference type="InterPro" id="IPR030395">
    <property type="entry name" value="GP_PDE_dom"/>
</dbReference>
<dbReference type="Gene3D" id="3.20.20.190">
    <property type="entry name" value="Phosphatidylinositol (PI) phosphodiesterase"/>
    <property type="match status" value="1"/>
</dbReference>
<dbReference type="RefSeq" id="WP_329775428.1">
    <property type="nucleotide sequence ID" value="NZ_JAYDYW010000007.1"/>
</dbReference>
<evidence type="ECO:0000313" key="2">
    <source>
        <dbReference type="EMBL" id="MEE1674278.1"/>
    </source>
</evidence>
<feature type="domain" description="GP-PDE" evidence="1">
    <location>
        <begin position="2"/>
        <end position="235"/>
    </location>
</feature>
<dbReference type="Proteomes" id="UP001310248">
    <property type="component" value="Unassembled WGS sequence"/>
</dbReference>
<dbReference type="Pfam" id="PF03009">
    <property type="entry name" value="GDPD"/>
    <property type="match status" value="1"/>
</dbReference>